<dbReference type="Proteomes" id="UP001235939">
    <property type="component" value="Chromosome 02"/>
</dbReference>
<keyword evidence="2" id="KW-1185">Reference proteome</keyword>
<dbReference type="EMBL" id="CP092864">
    <property type="protein sequence ID" value="UYV64037.1"/>
    <property type="molecule type" value="Genomic_DNA"/>
</dbReference>
<dbReference type="SUPFAM" id="SSF48113">
    <property type="entry name" value="Heme-dependent peroxidases"/>
    <property type="match status" value="1"/>
</dbReference>
<sequence>MERPCGPLSVEEGIEHWNPIWSTVGHGMKWLTGDVASGVWAYRLATNGAELPRPRLVSLNIHHTTPAPDPYLTPLFMLFGQFISHDINLTPFSRSS</sequence>
<proteinExistence type="predicted"/>
<accession>A0ABY6K8K4</accession>
<dbReference type="Pfam" id="PF03098">
    <property type="entry name" value="An_peroxidase"/>
    <property type="match status" value="1"/>
</dbReference>
<evidence type="ECO:0000313" key="1">
    <source>
        <dbReference type="EMBL" id="UYV64037.1"/>
    </source>
</evidence>
<dbReference type="InterPro" id="IPR010255">
    <property type="entry name" value="Haem_peroxidase_sf"/>
</dbReference>
<dbReference type="Gene3D" id="1.10.640.10">
    <property type="entry name" value="Haem peroxidase domain superfamily, animal type"/>
    <property type="match status" value="1"/>
</dbReference>
<protein>
    <submittedName>
        <fullName evidence="1">Uncharacterized protein</fullName>
    </submittedName>
</protein>
<feature type="non-terminal residue" evidence="1">
    <location>
        <position position="1"/>
    </location>
</feature>
<dbReference type="InterPro" id="IPR037120">
    <property type="entry name" value="Haem_peroxidase_sf_animal"/>
</dbReference>
<organism evidence="1 2">
    <name type="scientific">Cordylochernes scorpioides</name>
    <dbReference type="NCBI Taxonomy" id="51811"/>
    <lineage>
        <taxon>Eukaryota</taxon>
        <taxon>Metazoa</taxon>
        <taxon>Ecdysozoa</taxon>
        <taxon>Arthropoda</taxon>
        <taxon>Chelicerata</taxon>
        <taxon>Arachnida</taxon>
        <taxon>Pseudoscorpiones</taxon>
        <taxon>Cheliferoidea</taxon>
        <taxon>Chernetidae</taxon>
        <taxon>Cordylochernes</taxon>
    </lineage>
</organism>
<dbReference type="InterPro" id="IPR019791">
    <property type="entry name" value="Haem_peroxidase_animal"/>
</dbReference>
<evidence type="ECO:0000313" key="2">
    <source>
        <dbReference type="Proteomes" id="UP001235939"/>
    </source>
</evidence>
<gene>
    <name evidence="1" type="ORF">LAZ67_2006374</name>
</gene>
<dbReference type="PROSITE" id="PS50292">
    <property type="entry name" value="PEROXIDASE_3"/>
    <property type="match status" value="1"/>
</dbReference>
<reference evidence="1 2" key="1">
    <citation type="submission" date="2022-01" db="EMBL/GenBank/DDBJ databases">
        <title>A chromosomal length assembly of Cordylochernes scorpioides.</title>
        <authorList>
            <person name="Zeh D."/>
            <person name="Zeh J."/>
        </authorList>
    </citation>
    <scope>NUCLEOTIDE SEQUENCE [LARGE SCALE GENOMIC DNA]</scope>
    <source>
        <strain evidence="1">IN4F17</strain>
        <tissue evidence="1">Whole Body</tissue>
    </source>
</reference>
<name>A0ABY6K8K4_9ARAC</name>